<keyword evidence="1" id="KW-0560">Oxidoreductase</keyword>
<evidence type="ECO:0000313" key="5">
    <source>
        <dbReference type="Proteomes" id="UP000000311"/>
    </source>
</evidence>
<dbReference type="PANTHER" id="PTHR10996:SF119">
    <property type="entry name" value="FI03731P-RELATED"/>
    <property type="match status" value="1"/>
</dbReference>
<dbReference type="FunFam" id="3.40.50.720:FF:000026">
    <property type="entry name" value="Glyoxylate/hydroxypyruvate reductase B"/>
    <property type="match status" value="1"/>
</dbReference>
<evidence type="ECO:0000256" key="1">
    <source>
        <dbReference type="ARBA" id="ARBA00023002"/>
    </source>
</evidence>
<dbReference type="Proteomes" id="UP000000311">
    <property type="component" value="Unassembled WGS sequence"/>
</dbReference>
<dbReference type="PANTHER" id="PTHR10996">
    <property type="entry name" value="2-HYDROXYACID DEHYDROGENASE-RELATED"/>
    <property type="match status" value="1"/>
</dbReference>
<dbReference type="Gene3D" id="3.40.50.720">
    <property type="entry name" value="NAD(P)-binding Rossmann-like Domain"/>
    <property type="match status" value="2"/>
</dbReference>
<dbReference type="GO" id="GO:0030267">
    <property type="term" value="F:glyoxylate reductase (NADPH) activity"/>
    <property type="evidence" value="ECO:0007669"/>
    <property type="project" value="TreeGrafter"/>
</dbReference>
<keyword evidence="4" id="KW-0670">Pyruvate</keyword>
<evidence type="ECO:0000256" key="2">
    <source>
        <dbReference type="ARBA" id="ARBA00073306"/>
    </source>
</evidence>
<dbReference type="PROSITE" id="PS00671">
    <property type="entry name" value="D_2_HYDROXYACID_DH_3"/>
    <property type="match status" value="1"/>
</dbReference>
<dbReference type="AlphaFoldDB" id="E2AAM6"/>
<proteinExistence type="predicted"/>
<dbReference type="InterPro" id="IPR050223">
    <property type="entry name" value="D-isomer_2-hydroxyacid_DH"/>
</dbReference>
<organism evidence="5">
    <name type="scientific">Camponotus floridanus</name>
    <name type="common">Florida carpenter ant</name>
    <dbReference type="NCBI Taxonomy" id="104421"/>
    <lineage>
        <taxon>Eukaryota</taxon>
        <taxon>Metazoa</taxon>
        <taxon>Ecdysozoa</taxon>
        <taxon>Arthropoda</taxon>
        <taxon>Hexapoda</taxon>
        <taxon>Insecta</taxon>
        <taxon>Pterygota</taxon>
        <taxon>Neoptera</taxon>
        <taxon>Endopterygota</taxon>
        <taxon>Hymenoptera</taxon>
        <taxon>Apocrita</taxon>
        <taxon>Aculeata</taxon>
        <taxon>Formicoidea</taxon>
        <taxon>Formicidae</taxon>
        <taxon>Formicinae</taxon>
        <taxon>Camponotus</taxon>
    </lineage>
</organism>
<dbReference type="OMA" id="GRFGFNM"/>
<protein>
    <recommendedName>
        <fullName evidence="2">Glyoxylate reductase/hydroxypyruvate reductase</fullName>
    </recommendedName>
</protein>
<dbReference type="InterPro" id="IPR006140">
    <property type="entry name" value="D-isomer_DH_NAD-bd"/>
</dbReference>
<dbReference type="InParanoid" id="E2AAM6"/>
<dbReference type="GO" id="GO:0008465">
    <property type="term" value="F:hydroxypyruvate reductase (NADH) activity"/>
    <property type="evidence" value="ECO:0007669"/>
    <property type="project" value="TreeGrafter"/>
</dbReference>
<dbReference type="SUPFAM" id="SSF51735">
    <property type="entry name" value="NAD(P)-binding Rossmann-fold domains"/>
    <property type="match status" value="1"/>
</dbReference>
<gene>
    <name evidence="4" type="ORF">EAG_11533</name>
</gene>
<dbReference type="OrthoDB" id="298012at2759"/>
<dbReference type="InterPro" id="IPR029753">
    <property type="entry name" value="D-isomer_DH_CS"/>
</dbReference>
<dbReference type="GO" id="GO:0005829">
    <property type="term" value="C:cytosol"/>
    <property type="evidence" value="ECO:0007669"/>
    <property type="project" value="TreeGrafter"/>
</dbReference>
<dbReference type="STRING" id="104421.E2AAM6"/>
<evidence type="ECO:0000259" key="3">
    <source>
        <dbReference type="Pfam" id="PF02826"/>
    </source>
</evidence>
<evidence type="ECO:0000313" key="4">
    <source>
        <dbReference type="EMBL" id="EFN69476.1"/>
    </source>
</evidence>
<dbReference type="InterPro" id="IPR036291">
    <property type="entry name" value="NAD(P)-bd_dom_sf"/>
</dbReference>
<feature type="domain" description="D-isomer specific 2-hydroxyacid dehydrogenase NAD-binding" evidence="3">
    <location>
        <begin position="28"/>
        <end position="208"/>
    </location>
</feature>
<dbReference type="Pfam" id="PF02826">
    <property type="entry name" value="2-Hacid_dh_C"/>
    <property type="match status" value="1"/>
</dbReference>
<dbReference type="FunCoup" id="E2AAM6">
    <property type="interactions" value="181"/>
</dbReference>
<reference evidence="4 5" key="1">
    <citation type="journal article" date="2010" name="Science">
        <title>Genomic comparison of the ants Camponotus floridanus and Harpegnathos saltator.</title>
        <authorList>
            <person name="Bonasio R."/>
            <person name="Zhang G."/>
            <person name="Ye C."/>
            <person name="Mutti N.S."/>
            <person name="Fang X."/>
            <person name="Qin N."/>
            <person name="Donahue G."/>
            <person name="Yang P."/>
            <person name="Li Q."/>
            <person name="Li C."/>
            <person name="Zhang P."/>
            <person name="Huang Z."/>
            <person name="Berger S.L."/>
            <person name="Reinberg D."/>
            <person name="Wang J."/>
            <person name="Liebig J."/>
        </authorList>
    </citation>
    <scope>NUCLEOTIDE SEQUENCE [LARGE SCALE GENOMIC DNA]</scope>
    <source>
        <strain evidence="5">C129</strain>
    </source>
</reference>
<dbReference type="EMBL" id="GL438137">
    <property type="protein sequence ID" value="EFN69476.1"/>
    <property type="molecule type" value="Genomic_DNA"/>
</dbReference>
<keyword evidence="5" id="KW-1185">Reference proteome</keyword>
<dbReference type="GO" id="GO:0051287">
    <property type="term" value="F:NAD binding"/>
    <property type="evidence" value="ECO:0007669"/>
    <property type="project" value="InterPro"/>
</dbReference>
<name>E2AAM6_CAMFO</name>
<sequence length="239" mass="26368">MSLKLKGEESRSGTRRVASAAVAEIAILLMLSAARRAYEGRTLLEQNQVKRGPQWLWTNRLGQELRGSTVGIFGLGHIGQTIVKRLVAFEVERFIYTGHSRKKEGDELGATFVSFDDLLKQSDYLVVAAPLTNETKGLFDDSVFDKMKKTSIFVNIARGQIVNTDSLVRALRNKKIFAAGLDVTDPEPLSPDHELLKLPNAEIIPHLGSATIKTRNDMSTIAAQNILHGLEGKPLVYSL</sequence>
<accession>E2AAM6</accession>